<keyword evidence="13" id="KW-1185">Reference proteome</keyword>
<dbReference type="eggNOG" id="KOG0771">
    <property type="taxonomic scope" value="Eukaryota"/>
</dbReference>
<dbReference type="OrthoDB" id="16538at2759"/>
<keyword evidence="2 10" id="KW-0853">WD repeat</keyword>
<dbReference type="GO" id="GO:0003400">
    <property type="term" value="P:regulation of COPII vesicle coating"/>
    <property type="evidence" value="ECO:0007669"/>
    <property type="project" value="UniProtKB-UniRule"/>
</dbReference>
<dbReference type="GO" id="GO:0005085">
    <property type="term" value="F:guanyl-nucleotide exchange factor activity"/>
    <property type="evidence" value="ECO:0007669"/>
    <property type="project" value="InterPro"/>
</dbReference>
<dbReference type="HOGENOM" id="CLU_021000_0_0_1"/>
<sequence>MRERRTISTARHGGVHGEKVAGTDDASARARLAGYLCHAQRGQKASYPIFAANFATSRPAVLVVGGGGGGGRHGVKNQITAFDFSSRAPTVESFAEIEASTDDSVTCLANLATRDGLVLYAGINSSEEDRLRGANEHFRAFELSFPKSTSSSGKGEKSEATLGFLSKASLFAPPKTANGKKEGYQRIVKLSPAQRSASGSPSRRIGAIASSLAGDENEVVIFSATSNKPQKEDIIGRIMLHKGQEANDIDIFTREEGKFRVTYVVDQEVFVQDVNYDFNARKAKGKNLHRKVYAIPSLGSGPRSKLRCVRWLSPTHLLLLTNKPNRTGVELLVLHLYEEGPGSIIARKSLPRHIKAATDLDVALLDKDADGAYQIAIAIAAIDISVNVYTMDYHGPAKDSLSSLHAFNSYENVHDVQITKAVFSPYHPQDPSAKKVPQYLRLATTSLGNTISVETFPLISHGSRHVLQTARSRNLFTAATYLVIAMVVAVIALLIQSLIDPEGNLTKSILPASLQNAAAQHKTFGETLRDKRHEAILNKANAPVVKTTQRIADLLHVHLPHVLSNPEAEAPVPSTASKALVIRHNAESDGTLSAEVHDDHETVLEKHGEAKKWDDLSKEEQALWIKKLSDAGMWTMGEGTTILKSIFFGQIGGLVGQVAQGVIG</sequence>
<keyword evidence="4 10" id="KW-0677">Repeat</keyword>
<comment type="similarity">
    <text evidence="10">Belongs to the WD repeat SEC12 family.</text>
</comment>
<evidence type="ECO:0000256" key="11">
    <source>
        <dbReference type="SAM" id="MobiDB-lite"/>
    </source>
</evidence>
<keyword evidence="6" id="KW-0931">ER-Golgi transport</keyword>
<keyword evidence="5 10" id="KW-0256">Endoplasmic reticulum</keyword>
<proteinExistence type="inferred from homology"/>
<dbReference type="InterPro" id="IPR015943">
    <property type="entry name" value="WD40/YVTN_repeat-like_dom_sf"/>
</dbReference>
<dbReference type="InterPro" id="IPR045260">
    <property type="entry name" value="Sec12-like"/>
</dbReference>
<keyword evidence="7 10" id="KW-0653">Protein transport</keyword>
<protein>
    <recommendedName>
        <fullName evidence="10">Guanine nucleotide-exchange factor SEC12</fullName>
    </recommendedName>
</protein>
<dbReference type="VEuPathDB" id="FungiDB:LEMA_P061850.1"/>
<evidence type="ECO:0000256" key="8">
    <source>
        <dbReference type="ARBA" id="ARBA00022989"/>
    </source>
</evidence>
<dbReference type="AlphaFoldDB" id="E4ZI08"/>
<feature type="region of interest" description="Disordered" evidence="11">
    <location>
        <begin position="1"/>
        <end position="20"/>
    </location>
</feature>
<gene>
    <name evidence="12" type="ORF">LEMA_P061850.1</name>
</gene>
<dbReference type="Gene3D" id="2.130.10.10">
    <property type="entry name" value="YVTN repeat-like/Quinoprotein amine dehydrogenase"/>
    <property type="match status" value="1"/>
</dbReference>
<evidence type="ECO:0000256" key="3">
    <source>
        <dbReference type="ARBA" id="ARBA00022692"/>
    </source>
</evidence>
<evidence type="ECO:0000313" key="12">
    <source>
        <dbReference type="EMBL" id="CBX91151.1"/>
    </source>
</evidence>
<dbReference type="Proteomes" id="UP000002668">
    <property type="component" value="Genome"/>
</dbReference>
<comment type="subcellular location">
    <subcellularLocation>
        <location evidence="10">Endoplasmic reticulum membrane</location>
        <topology evidence="10">Single-pass type II membrane protein</topology>
    </subcellularLocation>
    <subcellularLocation>
        <location evidence="10">Golgi apparatus membrane</location>
        <topology evidence="10">Single-pass type II membrane protein</topology>
    </subcellularLocation>
</comment>
<keyword evidence="8 10" id="KW-1133">Transmembrane helix</keyword>
<evidence type="ECO:0000256" key="7">
    <source>
        <dbReference type="ARBA" id="ARBA00022927"/>
    </source>
</evidence>
<evidence type="ECO:0000256" key="2">
    <source>
        <dbReference type="ARBA" id="ARBA00022574"/>
    </source>
</evidence>
<reference evidence="13" key="1">
    <citation type="journal article" date="2011" name="Nat. Commun.">
        <title>Effector diversification within compartments of the Leptosphaeria maculans genome affected by Repeat-Induced Point mutations.</title>
        <authorList>
            <person name="Rouxel T."/>
            <person name="Grandaubert J."/>
            <person name="Hane J.K."/>
            <person name="Hoede C."/>
            <person name="van de Wouw A.P."/>
            <person name="Couloux A."/>
            <person name="Dominguez V."/>
            <person name="Anthouard V."/>
            <person name="Bally P."/>
            <person name="Bourras S."/>
            <person name="Cozijnsen A.J."/>
            <person name="Ciuffetti L.M."/>
            <person name="Degrave A."/>
            <person name="Dilmaghani A."/>
            <person name="Duret L."/>
            <person name="Fudal I."/>
            <person name="Goodwin S.B."/>
            <person name="Gout L."/>
            <person name="Glaser N."/>
            <person name="Linglin J."/>
            <person name="Kema G.H.J."/>
            <person name="Lapalu N."/>
            <person name="Lawrence C.B."/>
            <person name="May K."/>
            <person name="Meyer M."/>
            <person name="Ollivier B."/>
            <person name="Poulain J."/>
            <person name="Schoch C.L."/>
            <person name="Simon A."/>
            <person name="Spatafora J.W."/>
            <person name="Stachowiak A."/>
            <person name="Turgeon B.G."/>
            <person name="Tyler B.M."/>
            <person name="Vincent D."/>
            <person name="Weissenbach J."/>
            <person name="Amselem J."/>
            <person name="Quesneville H."/>
            <person name="Oliver R.P."/>
            <person name="Wincker P."/>
            <person name="Balesdent M.-H."/>
            <person name="Howlett B.J."/>
        </authorList>
    </citation>
    <scope>NUCLEOTIDE SEQUENCE [LARGE SCALE GENOMIC DNA]</scope>
    <source>
        <strain evidence="13">JN3 / isolate v23.1.3 / race Av1-4-5-6-7-8</strain>
    </source>
</reference>
<feature type="transmembrane region" description="Helical" evidence="10">
    <location>
        <begin position="475"/>
        <end position="499"/>
    </location>
</feature>
<comment type="function">
    <text evidence="10">Guanine nucleotide-exchange factor (GEF) required for the formation or budding of transport vesicles from the ER.</text>
</comment>
<accession>E4ZI08</accession>
<evidence type="ECO:0000256" key="5">
    <source>
        <dbReference type="ARBA" id="ARBA00022824"/>
    </source>
</evidence>
<keyword evidence="1 10" id="KW-0813">Transport</keyword>
<dbReference type="EMBL" id="FP929065">
    <property type="protein sequence ID" value="CBX91151.1"/>
    <property type="molecule type" value="Genomic_DNA"/>
</dbReference>
<keyword evidence="9 10" id="KW-0472">Membrane</keyword>
<dbReference type="GO" id="GO:0005789">
    <property type="term" value="C:endoplasmic reticulum membrane"/>
    <property type="evidence" value="ECO:0007669"/>
    <property type="project" value="UniProtKB-SubCell"/>
</dbReference>
<evidence type="ECO:0000313" key="13">
    <source>
        <dbReference type="Proteomes" id="UP000002668"/>
    </source>
</evidence>
<dbReference type="GO" id="GO:0015031">
    <property type="term" value="P:protein transport"/>
    <property type="evidence" value="ECO:0007669"/>
    <property type="project" value="UniProtKB-KW"/>
</dbReference>
<dbReference type="GO" id="GO:0006888">
    <property type="term" value="P:endoplasmic reticulum to Golgi vesicle-mediated transport"/>
    <property type="evidence" value="ECO:0007669"/>
    <property type="project" value="UniProtKB-UniRule"/>
</dbReference>
<dbReference type="OMA" id="EPQLAIF"/>
<dbReference type="InParanoid" id="E4ZI08"/>
<dbReference type="STRING" id="985895.E4ZI08"/>
<organism evidence="13">
    <name type="scientific">Leptosphaeria maculans (strain JN3 / isolate v23.1.3 / race Av1-4-5-6-7-8)</name>
    <name type="common">Blackleg fungus</name>
    <name type="synonym">Phoma lingam</name>
    <dbReference type="NCBI Taxonomy" id="985895"/>
    <lineage>
        <taxon>Eukaryota</taxon>
        <taxon>Fungi</taxon>
        <taxon>Dikarya</taxon>
        <taxon>Ascomycota</taxon>
        <taxon>Pezizomycotina</taxon>
        <taxon>Dothideomycetes</taxon>
        <taxon>Pleosporomycetidae</taxon>
        <taxon>Pleosporales</taxon>
        <taxon>Pleosporineae</taxon>
        <taxon>Leptosphaeriaceae</taxon>
        <taxon>Plenodomus</taxon>
        <taxon>Plenodomus lingam/Leptosphaeria maculans species complex</taxon>
    </lineage>
</organism>
<keyword evidence="3 10" id="KW-0812">Transmembrane</keyword>
<dbReference type="PANTHER" id="PTHR23284:SF0">
    <property type="entry name" value="PROLACTIN REGULATORY ELEMENT-BINDING PROTEIN"/>
    <property type="match status" value="1"/>
</dbReference>
<evidence type="ECO:0000256" key="9">
    <source>
        <dbReference type="ARBA" id="ARBA00023136"/>
    </source>
</evidence>
<evidence type="ECO:0000256" key="1">
    <source>
        <dbReference type="ARBA" id="ARBA00022448"/>
    </source>
</evidence>
<dbReference type="GO" id="GO:0000139">
    <property type="term" value="C:Golgi membrane"/>
    <property type="evidence" value="ECO:0007669"/>
    <property type="project" value="UniProtKB-SubCell"/>
</dbReference>
<dbReference type="PANTHER" id="PTHR23284">
    <property type="entry name" value="PROLACTIN REGULATORY ELEMENT BINDING PROTEIN"/>
    <property type="match status" value="1"/>
</dbReference>
<evidence type="ECO:0000256" key="4">
    <source>
        <dbReference type="ARBA" id="ARBA00022737"/>
    </source>
</evidence>
<evidence type="ECO:0000256" key="10">
    <source>
        <dbReference type="RuleBase" id="RU369019"/>
    </source>
</evidence>
<evidence type="ECO:0000256" key="6">
    <source>
        <dbReference type="ARBA" id="ARBA00022892"/>
    </source>
</evidence>
<name>E4ZI08_LEPMJ</name>